<organism evidence="1 2">
    <name type="scientific">Beutenbergia cavernae (strain ATCC BAA-8 / DSM 12333 / CCUG 43141 / JCM 11478 / NBRC 16432 / NCIMB 13614 / HKI 0122)</name>
    <dbReference type="NCBI Taxonomy" id="471853"/>
    <lineage>
        <taxon>Bacteria</taxon>
        <taxon>Bacillati</taxon>
        <taxon>Actinomycetota</taxon>
        <taxon>Actinomycetes</taxon>
        <taxon>Micrococcales</taxon>
        <taxon>Beutenbergiaceae</taxon>
        <taxon>Beutenbergia</taxon>
    </lineage>
</organism>
<dbReference type="AlphaFoldDB" id="C5C3S9"/>
<evidence type="ECO:0000313" key="1">
    <source>
        <dbReference type="EMBL" id="ACQ81988.1"/>
    </source>
</evidence>
<dbReference type="GO" id="GO:0019748">
    <property type="term" value="P:secondary metabolic process"/>
    <property type="evidence" value="ECO:0007669"/>
    <property type="project" value="InterPro"/>
</dbReference>
<dbReference type="HOGENOM" id="CLU_061172_2_1_11"/>
<sequence length="295" mass="32378">MSPVEVPTSFRASPRWWHDADGAAWLDALPSLVEAAARRWDLEIDGRPSHGSNALVVPVRRAGEPFALRLTPPGDGVAAEVAALRFWAGRGTVQLEDADVDAGVTLLERLDATRSLASLPLDDAVRHLARLMRRLAVPAPASARSTGDVVRDRLPELTADWERLGQPFERRALDAARDAGAGLTTPAADVAVDGDLHHEQVLAGTREPWLAVDPVLLRGDVEYDLARILWTRLDEMADDDVPRHVRTVVEVADLEPERAHAWVLFRTVDYWLWGLAHGLTEDPVRCARIVTLLAG</sequence>
<dbReference type="KEGG" id="bcv:Bcav_3746"/>
<dbReference type="EMBL" id="CP001618">
    <property type="protein sequence ID" value="ACQ81988.1"/>
    <property type="molecule type" value="Genomic_DNA"/>
</dbReference>
<dbReference type="OrthoDB" id="3638028at2"/>
<keyword evidence="1" id="KW-0418">Kinase</keyword>
<reference evidence="1 2" key="1">
    <citation type="journal article" date="2009" name="Stand. Genomic Sci.">
        <title>Complete genome sequence of Beutenbergia cavernae type strain (HKI 0122).</title>
        <authorList>
            <person name="Land M."/>
            <person name="Pukall R."/>
            <person name="Abt B."/>
            <person name="Goker M."/>
            <person name="Rohde M."/>
            <person name="Glavina Del Rio T."/>
            <person name="Tice H."/>
            <person name="Copeland A."/>
            <person name="Cheng J.F."/>
            <person name="Lucas S."/>
            <person name="Chen F."/>
            <person name="Nolan M."/>
            <person name="Bruce D."/>
            <person name="Goodwin L."/>
            <person name="Pitluck S."/>
            <person name="Ivanova N."/>
            <person name="Mavromatis K."/>
            <person name="Ovchinnikova G."/>
            <person name="Pati A."/>
            <person name="Chen A."/>
            <person name="Palaniappan K."/>
            <person name="Hauser L."/>
            <person name="Chang Y.J."/>
            <person name="Jefferies C.C."/>
            <person name="Saunders E."/>
            <person name="Brettin T."/>
            <person name="Detter J.C."/>
            <person name="Han C."/>
            <person name="Chain P."/>
            <person name="Bristow J."/>
            <person name="Eisen J.A."/>
            <person name="Markowitz V."/>
            <person name="Hugenholtz P."/>
            <person name="Kyrpides N.C."/>
            <person name="Klenk H.P."/>
            <person name="Lapidus A."/>
        </authorList>
    </citation>
    <scope>NUCLEOTIDE SEQUENCE [LARGE SCALE GENOMIC DNA]</scope>
    <source>
        <strain evidence="2">ATCC BAA-8 / DSM 12333 / NBRC 16432</strain>
    </source>
</reference>
<dbReference type="SUPFAM" id="SSF56112">
    <property type="entry name" value="Protein kinase-like (PK-like)"/>
    <property type="match status" value="1"/>
</dbReference>
<keyword evidence="2" id="KW-1185">Reference proteome</keyword>
<dbReference type="STRING" id="471853.Bcav_3746"/>
<dbReference type="InterPro" id="IPR006748">
    <property type="entry name" value="NH2Glyco/OHUrea_AB-resist_kin"/>
</dbReference>
<gene>
    <name evidence="1" type="ordered locus">Bcav_3746</name>
</gene>
<dbReference type="RefSeq" id="WP_015884225.1">
    <property type="nucleotide sequence ID" value="NC_012669.1"/>
</dbReference>
<dbReference type="GO" id="GO:0050300">
    <property type="term" value="F:aminoglycoside 6-kinase activity"/>
    <property type="evidence" value="ECO:0007669"/>
    <property type="project" value="UniProtKB-EC"/>
</dbReference>
<dbReference type="Proteomes" id="UP000007962">
    <property type="component" value="Chromosome"/>
</dbReference>
<dbReference type="eggNOG" id="COG3570">
    <property type="taxonomic scope" value="Bacteria"/>
</dbReference>
<dbReference type="EC" id="2.7.1.72" evidence="1"/>
<protein>
    <submittedName>
        <fullName evidence="1">Kinase</fullName>
        <ecNumber evidence="1">2.7.1.72</ecNumber>
    </submittedName>
</protein>
<keyword evidence="1" id="KW-0808">Transferase</keyword>
<dbReference type="Pfam" id="PF04655">
    <property type="entry name" value="APH_6_hur"/>
    <property type="match status" value="1"/>
</dbReference>
<evidence type="ECO:0000313" key="2">
    <source>
        <dbReference type="Proteomes" id="UP000007962"/>
    </source>
</evidence>
<proteinExistence type="predicted"/>
<dbReference type="InterPro" id="IPR011009">
    <property type="entry name" value="Kinase-like_dom_sf"/>
</dbReference>
<accession>C5C3S9</accession>
<name>C5C3S9_BEUC1</name>